<dbReference type="Proteomes" id="UP000005056">
    <property type="component" value="Unassembled WGS sequence"/>
</dbReference>
<organism evidence="1 2">
    <name type="scientific">Escherichia coli MS 85-1</name>
    <dbReference type="NCBI Taxonomy" id="679202"/>
    <lineage>
        <taxon>Bacteria</taxon>
        <taxon>Pseudomonadati</taxon>
        <taxon>Pseudomonadota</taxon>
        <taxon>Gammaproteobacteria</taxon>
        <taxon>Enterobacterales</taxon>
        <taxon>Enterobacteriaceae</taxon>
        <taxon>Escherichia</taxon>
    </lineage>
</organism>
<accession>A0AAN3M666</accession>
<comment type="caution">
    <text evidence="1">The sequence shown here is derived from an EMBL/GenBank/DDBJ whole genome shotgun (WGS) entry which is preliminary data.</text>
</comment>
<evidence type="ECO:0000313" key="1">
    <source>
        <dbReference type="EMBL" id="EFU33061.1"/>
    </source>
</evidence>
<dbReference type="EMBL" id="ADWQ01000044">
    <property type="protein sequence ID" value="EFU33061.1"/>
    <property type="molecule type" value="Genomic_DNA"/>
</dbReference>
<sequence>MSCRSAPPADQWQKCHLRADLMPGPAAVRRLLQYAVLPAERLCHGPVSFCEFHS</sequence>
<evidence type="ECO:0000313" key="2">
    <source>
        <dbReference type="Proteomes" id="UP000005056"/>
    </source>
</evidence>
<dbReference type="AlphaFoldDB" id="A0AAN3M666"/>
<gene>
    <name evidence="1" type="ORF">HMPREF9350_05123</name>
</gene>
<reference evidence="1 2" key="1">
    <citation type="submission" date="2010-09" db="EMBL/GenBank/DDBJ databases">
        <authorList>
            <person name="Weinstock G."/>
            <person name="Sodergren E."/>
            <person name="Clifton S."/>
            <person name="Fulton L."/>
            <person name="Fulton B."/>
            <person name="Courtney L."/>
            <person name="Fronick C."/>
            <person name="Harrison M."/>
            <person name="Strong C."/>
            <person name="Farmer C."/>
            <person name="Delahaunty K."/>
            <person name="Markovic C."/>
            <person name="Hall O."/>
            <person name="Minx P."/>
            <person name="Tomlinson C."/>
            <person name="Mitreva M."/>
            <person name="Hou S."/>
            <person name="Chen J."/>
            <person name="Wollam A."/>
            <person name="Pepin K.H."/>
            <person name="Johnson M."/>
            <person name="Bhonagiri V."/>
            <person name="Zhang X."/>
            <person name="Suruliraj S."/>
            <person name="Warren W."/>
            <person name="Chinwalla A."/>
            <person name="Mardis E.R."/>
            <person name="Wilson R.K."/>
        </authorList>
    </citation>
    <scope>NUCLEOTIDE SEQUENCE [LARGE SCALE GENOMIC DNA]</scope>
    <source>
        <strain evidence="1 2">MS 85-1</strain>
    </source>
</reference>
<name>A0AAN3M666_ECOLX</name>
<proteinExistence type="predicted"/>
<protein>
    <submittedName>
        <fullName evidence="1">Uncharacterized protein</fullName>
    </submittedName>
</protein>